<dbReference type="SUPFAM" id="SSF48179">
    <property type="entry name" value="6-phosphogluconate dehydrogenase C-terminal domain-like"/>
    <property type="match status" value="1"/>
</dbReference>
<dbReference type="InterPro" id="IPR017476">
    <property type="entry name" value="UDP-Glc/GDP-Man"/>
</dbReference>
<dbReference type="GO" id="GO:0006065">
    <property type="term" value="P:UDP-glucuronate biosynthetic process"/>
    <property type="evidence" value="ECO:0007669"/>
    <property type="project" value="UniProtKB-UniPathway"/>
</dbReference>
<dbReference type="NCBIfam" id="TIGR03026">
    <property type="entry name" value="NDP-sugDHase"/>
    <property type="match status" value="1"/>
</dbReference>
<dbReference type="InterPro" id="IPR014027">
    <property type="entry name" value="UDP-Glc/GDP-Man_DH_C"/>
</dbReference>
<comment type="catalytic activity">
    <reaction evidence="6">
        <text>UDP-alpha-D-glucose + 2 NAD(+) + H2O = UDP-alpha-D-glucuronate + 2 NADH + 3 H(+)</text>
        <dbReference type="Rhea" id="RHEA:23596"/>
        <dbReference type="ChEBI" id="CHEBI:15377"/>
        <dbReference type="ChEBI" id="CHEBI:15378"/>
        <dbReference type="ChEBI" id="CHEBI:57540"/>
        <dbReference type="ChEBI" id="CHEBI:57945"/>
        <dbReference type="ChEBI" id="CHEBI:58052"/>
        <dbReference type="ChEBI" id="CHEBI:58885"/>
        <dbReference type="EC" id="1.1.1.22"/>
    </reaction>
</comment>
<evidence type="ECO:0000256" key="5">
    <source>
        <dbReference type="ARBA" id="ARBA00023027"/>
    </source>
</evidence>
<reference evidence="8" key="1">
    <citation type="submission" date="2016-10" db="EMBL/GenBank/DDBJ databases">
        <authorList>
            <person name="de Groot N.N."/>
        </authorList>
    </citation>
    <scope>NUCLEOTIDE SEQUENCE</scope>
</reference>
<keyword evidence="5" id="KW-0520">NAD</keyword>
<evidence type="ECO:0000256" key="1">
    <source>
        <dbReference type="ARBA" id="ARBA00004701"/>
    </source>
</evidence>
<dbReference type="PANTHER" id="PTHR43750">
    <property type="entry name" value="UDP-GLUCOSE 6-DEHYDROGENASE TUAD"/>
    <property type="match status" value="1"/>
</dbReference>
<sequence>MKIAIAGTGYVGLSNAMLLSQNHEVVALDIVPEKIEQLNNKISPIVDSEIEDYLTNKDLNFVATLDKELAYQNADFVIIATPTDYDVETNYFNTSIVENVIKDVIVINPDAVMVIKSTVPVGYTESIKDKLNCKNIIFSPEFLREGSALYDNLHPSRIIVGERSDRAKQFANLLVEGAIKEDIDVLFTDSTEAEAVKLFSNTYLAMRVSYFNELDSYAEIHGLNSKQIIEGVSLDPRIGSHYNNPSFGYGGYCLPKDTKQLRANYQDVPNVLISAIVDANSTRKDFIANSIIAKQPKVVGVHRLIMKSGSDNFRASSIQGIMKRIKAKGIEVVIYEPVFEEDEFFHSKVIRDLNEFKQVSDVIVANRMVNELNDVKDKVYTRDLFNSD</sequence>
<keyword evidence="4 8" id="KW-0560">Oxidoreductase</keyword>
<dbReference type="SUPFAM" id="SSF51735">
    <property type="entry name" value="NAD(P)-binding Rossmann-fold domains"/>
    <property type="match status" value="1"/>
</dbReference>
<evidence type="ECO:0000256" key="3">
    <source>
        <dbReference type="ARBA" id="ARBA00012954"/>
    </source>
</evidence>
<dbReference type="SUPFAM" id="SSF52413">
    <property type="entry name" value="UDP-glucose/GDP-mannose dehydrogenase C-terminal domain"/>
    <property type="match status" value="1"/>
</dbReference>
<dbReference type="InterPro" id="IPR001732">
    <property type="entry name" value="UDP-Glc/GDP-Man_DH_N"/>
</dbReference>
<proteinExistence type="inferred from homology"/>
<dbReference type="Pfam" id="PF03721">
    <property type="entry name" value="UDPG_MGDP_dh_N"/>
    <property type="match status" value="1"/>
</dbReference>
<dbReference type="GO" id="GO:0003979">
    <property type="term" value="F:UDP-glucose 6-dehydrogenase activity"/>
    <property type="evidence" value="ECO:0007669"/>
    <property type="project" value="UniProtKB-EC"/>
</dbReference>
<dbReference type="EC" id="1.1.1.22" evidence="3"/>
<dbReference type="FunFam" id="3.40.50.720:FF:000297">
    <property type="entry name" value="UDP-glucose 6-dehydrogenase"/>
    <property type="match status" value="1"/>
</dbReference>
<dbReference type="Gene3D" id="1.10.1040.10">
    <property type="entry name" value="N-(1-d-carboxylethyl)-l-norvaline Dehydrogenase, domain 2"/>
    <property type="match status" value="1"/>
</dbReference>
<organism evidence="8">
    <name type="scientific">hydrothermal vent metagenome</name>
    <dbReference type="NCBI Taxonomy" id="652676"/>
    <lineage>
        <taxon>unclassified sequences</taxon>
        <taxon>metagenomes</taxon>
        <taxon>ecological metagenomes</taxon>
    </lineage>
</organism>
<dbReference type="Gene3D" id="3.40.50.720">
    <property type="entry name" value="NAD(P)-binding Rossmann-like Domain"/>
    <property type="match status" value="2"/>
</dbReference>
<dbReference type="InterPro" id="IPR036220">
    <property type="entry name" value="UDP-Glc/GDP-Man_DH_C_sf"/>
</dbReference>
<dbReference type="Pfam" id="PF03720">
    <property type="entry name" value="UDPG_MGDP_dh_C"/>
    <property type="match status" value="1"/>
</dbReference>
<dbReference type="PIRSF" id="PIRSF000124">
    <property type="entry name" value="UDPglc_GDPman_dh"/>
    <property type="match status" value="1"/>
</dbReference>
<dbReference type="GO" id="GO:0051287">
    <property type="term" value="F:NAD binding"/>
    <property type="evidence" value="ECO:0007669"/>
    <property type="project" value="InterPro"/>
</dbReference>
<dbReference type="GO" id="GO:0000271">
    <property type="term" value="P:polysaccharide biosynthetic process"/>
    <property type="evidence" value="ECO:0007669"/>
    <property type="project" value="InterPro"/>
</dbReference>
<comment type="pathway">
    <text evidence="1">Nucleotide-sugar biosynthesis; UDP-alpha-D-glucuronate biosynthesis; UDP-alpha-D-glucuronate from UDP-alpha-D-glucose: step 1/1.</text>
</comment>
<dbReference type="InterPro" id="IPR028357">
    <property type="entry name" value="UDPglc_DH_bac"/>
</dbReference>
<evidence type="ECO:0000313" key="8">
    <source>
        <dbReference type="EMBL" id="SFV76021.1"/>
    </source>
</evidence>
<dbReference type="UniPathway" id="UPA00038">
    <property type="reaction ID" value="UER00491"/>
</dbReference>
<dbReference type="PIRSF" id="PIRSF500134">
    <property type="entry name" value="UDPglc_DH_bac"/>
    <property type="match status" value="1"/>
</dbReference>
<evidence type="ECO:0000256" key="4">
    <source>
        <dbReference type="ARBA" id="ARBA00023002"/>
    </source>
</evidence>
<comment type="similarity">
    <text evidence="2">Belongs to the UDP-glucose/GDP-mannose dehydrogenase family.</text>
</comment>
<dbReference type="FunFam" id="3.40.50.720:FF:000400">
    <property type="entry name" value="UDP-glucose 6-dehydrogenase"/>
    <property type="match status" value="1"/>
</dbReference>
<evidence type="ECO:0000259" key="7">
    <source>
        <dbReference type="SMART" id="SM00984"/>
    </source>
</evidence>
<accession>A0A1W1D5W6</accession>
<dbReference type="InterPro" id="IPR036291">
    <property type="entry name" value="NAD(P)-bd_dom_sf"/>
</dbReference>
<dbReference type="SMART" id="SM00984">
    <property type="entry name" value="UDPG_MGDP_dh_C"/>
    <property type="match status" value="1"/>
</dbReference>
<feature type="domain" description="UDP-glucose/GDP-mannose dehydrogenase C-terminal" evidence="7">
    <location>
        <begin position="300"/>
        <end position="387"/>
    </location>
</feature>
<dbReference type="PANTHER" id="PTHR43750:SF2">
    <property type="entry name" value="UDP-GLUCOSE 6-DEHYDROGENASE"/>
    <property type="match status" value="1"/>
</dbReference>
<dbReference type="Pfam" id="PF00984">
    <property type="entry name" value="UDPG_MGDP_dh"/>
    <property type="match status" value="1"/>
</dbReference>
<dbReference type="EMBL" id="FPHQ01000010">
    <property type="protein sequence ID" value="SFV76021.1"/>
    <property type="molecule type" value="Genomic_DNA"/>
</dbReference>
<evidence type="ECO:0000256" key="2">
    <source>
        <dbReference type="ARBA" id="ARBA00006601"/>
    </source>
</evidence>
<gene>
    <name evidence="8" type="ORF">MNB_SUP05-10-982</name>
</gene>
<protein>
    <recommendedName>
        <fullName evidence="3">UDP-glucose 6-dehydrogenase</fullName>
        <ecNumber evidence="3">1.1.1.22</ecNumber>
    </recommendedName>
</protein>
<name>A0A1W1D5W6_9ZZZZ</name>
<dbReference type="InterPro" id="IPR008927">
    <property type="entry name" value="6-PGluconate_DH-like_C_sf"/>
</dbReference>
<dbReference type="InterPro" id="IPR013328">
    <property type="entry name" value="6PGD_dom2"/>
</dbReference>
<evidence type="ECO:0000256" key="6">
    <source>
        <dbReference type="ARBA" id="ARBA00047473"/>
    </source>
</evidence>
<dbReference type="AlphaFoldDB" id="A0A1W1D5W6"/>
<dbReference type="InterPro" id="IPR014026">
    <property type="entry name" value="UDP-Glc/GDP-Man_DH_dimer"/>
</dbReference>